<dbReference type="InterPro" id="IPR041973">
    <property type="entry name" value="KOW_Spt5_1"/>
</dbReference>
<dbReference type="Gene3D" id="3.30.70.940">
    <property type="entry name" value="NusG, N-terminal domain"/>
    <property type="match status" value="1"/>
</dbReference>
<dbReference type="Pfam" id="PF23038">
    <property type="entry name" value="KOW6_SPT51-2"/>
    <property type="match status" value="1"/>
</dbReference>
<dbReference type="AlphaFoldDB" id="A0A6A6K2F0"/>
<evidence type="ECO:0000259" key="3">
    <source>
        <dbReference type="Pfam" id="PF23042"/>
    </source>
</evidence>
<dbReference type="PANTHER" id="PTHR11125">
    <property type="entry name" value="SUPPRESSOR OF TY 5"/>
    <property type="match status" value="1"/>
</dbReference>
<feature type="compositionally biased region" description="Acidic residues" evidence="1">
    <location>
        <begin position="1"/>
        <end position="10"/>
    </location>
</feature>
<feature type="compositionally biased region" description="Acidic residues" evidence="1">
    <location>
        <begin position="23"/>
        <end position="43"/>
    </location>
</feature>
<reference evidence="4 5" key="1">
    <citation type="journal article" date="2020" name="Mol. Plant">
        <title>The Chromosome-Based Rubber Tree Genome Provides New Insights into Spurge Genome Evolution and Rubber Biosynthesis.</title>
        <authorList>
            <person name="Liu J."/>
            <person name="Shi C."/>
            <person name="Shi C.C."/>
            <person name="Li W."/>
            <person name="Zhang Q.J."/>
            <person name="Zhang Y."/>
            <person name="Li K."/>
            <person name="Lu H.F."/>
            <person name="Shi C."/>
            <person name="Zhu S.T."/>
            <person name="Xiao Z.Y."/>
            <person name="Nan H."/>
            <person name="Yue Y."/>
            <person name="Zhu X.G."/>
            <person name="Wu Y."/>
            <person name="Hong X.N."/>
            <person name="Fan G.Y."/>
            <person name="Tong Y."/>
            <person name="Zhang D."/>
            <person name="Mao C.L."/>
            <person name="Liu Y.L."/>
            <person name="Hao S.J."/>
            <person name="Liu W.Q."/>
            <person name="Lv M.Q."/>
            <person name="Zhang H.B."/>
            <person name="Liu Y."/>
            <person name="Hu-Tang G.R."/>
            <person name="Wang J.P."/>
            <person name="Wang J.H."/>
            <person name="Sun Y.H."/>
            <person name="Ni S.B."/>
            <person name="Chen W.B."/>
            <person name="Zhang X.C."/>
            <person name="Jiao Y.N."/>
            <person name="Eichler E.E."/>
            <person name="Li G.H."/>
            <person name="Liu X."/>
            <person name="Gao L.Z."/>
        </authorList>
    </citation>
    <scope>NUCLEOTIDE SEQUENCE [LARGE SCALE GENOMIC DNA]</scope>
    <source>
        <strain evidence="5">cv. GT1</strain>
        <tissue evidence="4">Leaf</tissue>
    </source>
</reference>
<dbReference type="InterPro" id="IPR057935">
    <property type="entry name" value="KOW_Spt5_6_plant"/>
</dbReference>
<dbReference type="InterPro" id="IPR039659">
    <property type="entry name" value="SPT5"/>
</dbReference>
<feature type="region of interest" description="Disordered" evidence="1">
    <location>
        <begin position="1"/>
        <end position="43"/>
    </location>
</feature>
<proteinExistence type="predicted"/>
<dbReference type="Proteomes" id="UP000467840">
    <property type="component" value="Unassembled WGS sequence"/>
</dbReference>
<dbReference type="GO" id="GO:0006357">
    <property type="term" value="P:regulation of transcription by RNA polymerase II"/>
    <property type="evidence" value="ECO:0007669"/>
    <property type="project" value="InterPro"/>
</dbReference>
<feature type="domain" description="Spt5 KOW" evidence="3">
    <location>
        <begin position="68"/>
        <end position="125"/>
    </location>
</feature>
<dbReference type="GO" id="GO:0003729">
    <property type="term" value="F:mRNA binding"/>
    <property type="evidence" value="ECO:0007669"/>
    <property type="project" value="TreeGrafter"/>
</dbReference>
<evidence type="ECO:0000313" key="4">
    <source>
        <dbReference type="EMBL" id="KAF2282246.1"/>
    </source>
</evidence>
<name>A0A6A6K2F0_HEVBR</name>
<organism evidence="4 5">
    <name type="scientific">Hevea brasiliensis</name>
    <name type="common">Para rubber tree</name>
    <name type="synonym">Siphonia brasiliensis</name>
    <dbReference type="NCBI Taxonomy" id="3981"/>
    <lineage>
        <taxon>Eukaryota</taxon>
        <taxon>Viridiplantae</taxon>
        <taxon>Streptophyta</taxon>
        <taxon>Embryophyta</taxon>
        <taxon>Tracheophyta</taxon>
        <taxon>Spermatophyta</taxon>
        <taxon>Magnoliopsida</taxon>
        <taxon>eudicotyledons</taxon>
        <taxon>Gunneridae</taxon>
        <taxon>Pentapetalae</taxon>
        <taxon>rosids</taxon>
        <taxon>fabids</taxon>
        <taxon>Malpighiales</taxon>
        <taxon>Euphorbiaceae</taxon>
        <taxon>Crotonoideae</taxon>
        <taxon>Micrandreae</taxon>
        <taxon>Hevea</taxon>
    </lineage>
</organism>
<sequence length="305" mass="33701">MLDDDDEEEGGGSSRKRVRSSFIDDEAVVDSDDEEEEEDDAEDEMHILSAVALDNVKNYIFIEVGKEAHVREVADVDNVQRGVRVTLIPQIDSQAIANKLDGGEEVKKVAFVPPCFVNGDEASTSFGAIIRVESEAFQILSGVPKRPEVSLVRLREIKCKIEKKSNVLDGYKNTVSVNDVFRIGDGPCKGNSYMRYGKTPRRIPPLPRRLSRGGPHLESGGRNRGGRGGHDSLVVDRHDVVVPAPRWWDNEGPYFMPDTLVRVHRAKNESIVGVIREDGGLRVVLGTNGTGKTIMASANEFEMVF</sequence>
<feature type="region of interest" description="Disordered" evidence="1">
    <location>
        <begin position="193"/>
        <end position="232"/>
    </location>
</feature>
<dbReference type="GO" id="GO:0006368">
    <property type="term" value="P:transcription elongation by RNA polymerase II"/>
    <property type="evidence" value="ECO:0007669"/>
    <property type="project" value="TreeGrafter"/>
</dbReference>
<evidence type="ECO:0000313" key="5">
    <source>
        <dbReference type="Proteomes" id="UP000467840"/>
    </source>
</evidence>
<dbReference type="InterPro" id="IPR036735">
    <property type="entry name" value="NGN_dom_sf"/>
</dbReference>
<dbReference type="Pfam" id="PF23042">
    <property type="entry name" value="KOW1_SPT5"/>
    <property type="match status" value="1"/>
</dbReference>
<comment type="caution">
    <text evidence="4">The sequence shown here is derived from an EMBL/GenBank/DDBJ whole genome shotgun (WGS) entry which is preliminary data.</text>
</comment>
<evidence type="ECO:0000256" key="1">
    <source>
        <dbReference type="SAM" id="MobiDB-lite"/>
    </source>
</evidence>
<accession>A0A6A6K2F0</accession>
<protein>
    <submittedName>
        <fullName evidence="4">Uncharacterized protein</fullName>
    </submittedName>
</protein>
<dbReference type="GO" id="GO:0032044">
    <property type="term" value="C:DSIF complex"/>
    <property type="evidence" value="ECO:0007669"/>
    <property type="project" value="TreeGrafter"/>
</dbReference>
<dbReference type="PANTHER" id="PTHR11125:SF7">
    <property type="entry name" value="TRANSCRIPTION ELONGATION FACTOR SPT5"/>
    <property type="match status" value="1"/>
</dbReference>
<gene>
    <name evidence="4" type="ORF">GH714_043887</name>
</gene>
<dbReference type="GO" id="GO:0032784">
    <property type="term" value="P:regulation of DNA-templated transcription elongation"/>
    <property type="evidence" value="ECO:0007669"/>
    <property type="project" value="InterPro"/>
</dbReference>
<keyword evidence="5" id="KW-1185">Reference proteome</keyword>
<evidence type="ECO:0000259" key="2">
    <source>
        <dbReference type="Pfam" id="PF23038"/>
    </source>
</evidence>
<dbReference type="EMBL" id="JAAGAX010000494">
    <property type="protein sequence ID" value="KAF2282246.1"/>
    <property type="molecule type" value="Genomic_DNA"/>
</dbReference>
<feature type="domain" description="Spt5 KOW" evidence="2">
    <location>
        <begin position="255"/>
        <end position="302"/>
    </location>
</feature>